<protein>
    <submittedName>
        <fullName evidence="2">RutC family protein PYRAB12510</fullName>
    </submittedName>
</protein>
<dbReference type="Pfam" id="PF01042">
    <property type="entry name" value="Ribonuc_L-PSP"/>
    <property type="match status" value="1"/>
</dbReference>
<name>A0A401KRH4_ASPAW</name>
<dbReference type="PANTHER" id="PTHR11803:SF58">
    <property type="entry name" value="PROTEIN HMF1-RELATED"/>
    <property type="match status" value="1"/>
</dbReference>
<proteinExistence type="inferred from homology"/>
<dbReference type="STRING" id="105351.A0A401KRH4"/>
<reference evidence="2 3" key="1">
    <citation type="submission" date="2016-09" db="EMBL/GenBank/DDBJ databases">
        <title>Aspergillus awamori IFM 58123T.</title>
        <authorList>
            <person name="Kusuya Y."/>
            <person name="Shimizu M."/>
            <person name="Takahashi H."/>
            <person name="Yaguchi T."/>
        </authorList>
    </citation>
    <scope>NUCLEOTIDE SEQUENCE [LARGE SCALE GENOMIC DNA]</scope>
    <source>
        <strain evidence="2 3">IFM 58123</strain>
    </source>
</reference>
<accession>A0A401KRH4</accession>
<dbReference type="CDD" id="cd00448">
    <property type="entry name" value="YjgF_YER057c_UK114_family"/>
    <property type="match status" value="1"/>
</dbReference>
<dbReference type="AlphaFoldDB" id="A0A401KRH4"/>
<comment type="caution">
    <text evidence="2">The sequence shown here is derived from an EMBL/GenBank/DDBJ whole genome shotgun (WGS) entry which is preliminary data.</text>
</comment>
<organism evidence="2 3">
    <name type="scientific">Aspergillus awamori</name>
    <name type="common">Black koji mold</name>
    <dbReference type="NCBI Taxonomy" id="105351"/>
    <lineage>
        <taxon>Eukaryota</taxon>
        <taxon>Fungi</taxon>
        <taxon>Dikarya</taxon>
        <taxon>Ascomycota</taxon>
        <taxon>Pezizomycotina</taxon>
        <taxon>Eurotiomycetes</taxon>
        <taxon>Eurotiomycetidae</taxon>
        <taxon>Eurotiales</taxon>
        <taxon>Aspergillaceae</taxon>
        <taxon>Aspergillus</taxon>
    </lineage>
</organism>
<dbReference type="PANTHER" id="PTHR11803">
    <property type="entry name" value="2-IMINOBUTANOATE/2-IMINOPROPANOATE DEAMINASE RIDA"/>
    <property type="match status" value="1"/>
</dbReference>
<evidence type="ECO:0000256" key="1">
    <source>
        <dbReference type="ARBA" id="ARBA00010552"/>
    </source>
</evidence>
<keyword evidence="3" id="KW-1185">Reference proteome</keyword>
<evidence type="ECO:0000313" key="2">
    <source>
        <dbReference type="EMBL" id="GCB21819.1"/>
    </source>
</evidence>
<dbReference type="Gene3D" id="3.30.1330.40">
    <property type="entry name" value="RutC-like"/>
    <property type="match status" value="1"/>
</dbReference>
<dbReference type="EMBL" id="BDHI01000014">
    <property type="protein sequence ID" value="GCB21819.1"/>
    <property type="molecule type" value="Genomic_DNA"/>
</dbReference>
<dbReference type="InterPro" id="IPR006175">
    <property type="entry name" value="YjgF/YER057c/UK114"/>
</dbReference>
<evidence type="ECO:0000313" key="3">
    <source>
        <dbReference type="Proteomes" id="UP000286921"/>
    </source>
</evidence>
<dbReference type="InterPro" id="IPR035959">
    <property type="entry name" value="RutC-like_sf"/>
</dbReference>
<gene>
    <name evidence="2" type="ORF">AAWM_04704</name>
</gene>
<dbReference type="GO" id="GO:0005739">
    <property type="term" value="C:mitochondrion"/>
    <property type="evidence" value="ECO:0007669"/>
    <property type="project" value="UniProtKB-ARBA"/>
</dbReference>
<dbReference type="SUPFAM" id="SSF55298">
    <property type="entry name" value="YjgF-like"/>
    <property type="match status" value="1"/>
</dbReference>
<comment type="similarity">
    <text evidence="1">Belongs to the RutC family.</text>
</comment>
<dbReference type="GO" id="GO:0005829">
    <property type="term" value="C:cytosol"/>
    <property type="evidence" value="ECO:0007669"/>
    <property type="project" value="TreeGrafter"/>
</dbReference>
<dbReference type="Proteomes" id="UP000286921">
    <property type="component" value="Unassembled WGS sequence"/>
</dbReference>
<dbReference type="FunFam" id="3.30.1330.40:FF:000001">
    <property type="entry name" value="L-PSP family endoribonuclease"/>
    <property type="match status" value="1"/>
</dbReference>
<sequence>MFSRPVSRAIGVTVHMRPIIIRPSTLVSPIRLPSSTMAQSTISSVHTNKAYAPFAHYSQAIKTGNQVYLSGQIPADVEGNLIKGSTVEKTEAIIKNTEAILKEAGSGLDRVVKVVVYVKDARIMPDFTSVYDPVFPHRPARSMVEVSNLPAGVDIQVDFIAVI</sequence>
<dbReference type="GO" id="GO:0019239">
    <property type="term" value="F:deaminase activity"/>
    <property type="evidence" value="ECO:0007669"/>
    <property type="project" value="TreeGrafter"/>
</dbReference>